<keyword evidence="2" id="KW-1185">Reference proteome</keyword>
<accession>A0ABU5UVY5</accession>
<gene>
    <name evidence="1" type="ORF">VB695_18870</name>
</gene>
<name>A0ABU5UVY5_NODSP</name>
<organism evidence="1 2">
    <name type="scientific">Nodularia spumigena UHCC 0060</name>
    <dbReference type="NCBI Taxonomy" id="3110300"/>
    <lineage>
        <taxon>Bacteria</taxon>
        <taxon>Bacillati</taxon>
        <taxon>Cyanobacteriota</taxon>
        <taxon>Cyanophyceae</taxon>
        <taxon>Nostocales</taxon>
        <taxon>Nodulariaceae</taxon>
        <taxon>Nodularia</taxon>
    </lineage>
</organism>
<protein>
    <submittedName>
        <fullName evidence="1">PEP-CTERM sorting domain-containing protein</fullName>
    </submittedName>
</protein>
<dbReference type="Proteomes" id="UP001303285">
    <property type="component" value="Unassembled WGS sequence"/>
</dbReference>
<dbReference type="GeneID" id="78019797"/>
<dbReference type="EMBL" id="JAYGHK010000076">
    <property type="protein sequence ID" value="MEA5610107.1"/>
    <property type="molecule type" value="Genomic_DNA"/>
</dbReference>
<comment type="caution">
    <text evidence="1">The sequence shown here is derived from an EMBL/GenBank/DDBJ whole genome shotgun (WGS) entry which is preliminary data.</text>
</comment>
<dbReference type="NCBIfam" id="TIGR02595">
    <property type="entry name" value="PEP_CTERM"/>
    <property type="match status" value="1"/>
</dbReference>
<reference evidence="1 2" key="1">
    <citation type="submission" date="2023-12" db="EMBL/GenBank/DDBJ databases">
        <title>Baltic Sea Cyanobacteria.</title>
        <authorList>
            <person name="Delbaje E."/>
            <person name="Fewer D.P."/>
            <person name="Shishido T.K."/>
        </authorList>
    </citation>
    <scope>NUCLEOTIDE SEQUENCE [LARGE SCALE GENOMIC DNA]</scope>
    <source>
        <strain evidence="1 2">UHCC 0060</strain>
    </source>
</reference>
<evidence type="ECO:0000313" key="2">
    <source>
        <dbReference type="Proteomes" id="UP001303285"/>
    </source>
</evidence>
<dbReference type="InterPro" id="IPR013424">
    <property type="entry name" value="Ice-binding_C"/>
</dbReference>
<sequence length="296" mass="30544">MPSQISQVAGMIVWLGNTTNRVNGKSRETFAKLMTKNSITTISKILAFGLSTTAIGLMSAQAATAATFDVNFTQLAGSINTGANTNEIGIFRANLSGLGSDLNSILFQDSNNLAGLGGQFSGFDLDSIKLSTTLINNATDINTFAGLNVFDFSAANTVFTPGTQRTPTAPALFGTTGGNVNNAVATLGSFDGSLIDTDLNNNDPTDLVGNGFVSLGDGGSILFNLTSAVSTDGPLYLYVGEVGNNGEFPGPLTATVADVPVDPQPPVSVPEPASIAALSLMGIYFASRRRQTTKPV</sequence>
<evidence type="ECO:0000313" key="1">
    <source>
        <dbReference type="EMBL" id="MEA5610107.1"/>
    </source>
</evidence>
<proteinExistence type="predicted"/>
<dbReference type="RefSeq" id="WP_107806953.1">
    <property type="nucleotide sequence ID" value="NZ_JAYGHK010000076.1"/>
</dbReference>